<dbReference type="PANTHER" id="PTHR20858:SF17">
    <property type="entry name" value="HYDROXYMETHYLPYRIMIDINE_PHOSPHOMETHYLPYRIMIDINE KINASE THI20-RELATED"/>
    <property type="match status" value="1"/>
</dbReference>
<dbReference type="Gene3D" id="3.40.1190.20">
    <property type="match status" value="1"/>
</dbReference>
<dbReference type="EC" id="2.7.1.49" evidence="3"/>
<dbReference type="Gene3D" id="3.20.20.70">
    <property type="entry name" value="Aldolase class I"/>
    <property type="match status" value="1"/>
</dbReference>
<sequence length="553" mass="59884">MMNQSQDATSIKASSRPIVWTIAGSDSGGGAGIQADLLTFNDLECHGCCVMSATTAQNSLCVNLVEPVSASMLLAQLDTLWSDLPAKVIKIGLIASQQQLGLIAQWLRQLQQQSQLPFVVLDPVLVASSGDYLSDSRINFSPLAGLISVITPNYHELYHLSANLLPTFVPAKEMYNQQNNMILAAQSLAEHFNCHVVAKGGDASWQQQRAIDVYVSRQVQGASTLYDNQVFLLSSARVDTSNHHGSGCTLSSAIASFVAHDYVVHDAVVLAKAYVTNGLIHSRAVGNGPGVLARTGWPDNLLLMPQINGVNIKLSHNNVEPTKVPCVAPLGVYPVLDCLSHLTHVLEAGCKTVQFRAKLINEDDPIQQQQLESDICEAIRLGKEFNAQLFINDHWQLAIKHHAFGVHLGQEDLTCFDIAAIQQAGLALGISSHSYFEVLIAHQYSPAYIALGHIYPTTTKQMPSAPQGLTKLSRYVSLVAKHYPTVAIGGINLECLADVASTGVDDVAVVRAISLASDVAEAYRQLHQAWLHLSGSRKYLTVHQLNNDNQVAI</sequence>
<dbReference type="InterPro" id="IPR022998">
    <property type="entry name" value="ThiamineP_synth_TenI"/>
</dbReference>
<proteinExistence type="predicted"/>
<feature type="domain" description="Pyridoxamine kinase/Phosphomethylpyrimidine kinase" evidence="6">
    <location>
        <begin position="26"/>
        <end position="290"/>
    </location>
</feature>
<dbReference type="CDD" id="cd01169">
    <property type="entry name" value="HMPP_kinase"/>
    <property type="match status" value="1"/>
</dbReference>
<dbReference type="Pfam" id="PF02581">
    <property type="entry name" value="TMP-TENI"/>
    <property type="match status" value="1"/>
</dbReference>
<keyword evidence="7" id="KW-0808">Transferase</keyword>
<dbReference type="Pfam" id="PF08543">
    <property type="entry name" value="Phos_pyr_kin"/>
    <property type="match status" value="1"/>
</dbReference>
<feature type="domain" description="Thiamine phosphate synthase/TenI" evidence="5">
    <location>
        <begin position="339"/>
        <end position="513"/>
    </location>
</feature>
<dbReference type="SUPFAM" id="SSF53613">
    <property type="entry name" value="Ribokinase-like"/>
    <property type="match status" value="1"/>
</dbReference>
<reference evidence="7 8" key="1">
    <citation type="submission" date="2023-02" db="EMBL/GenBank/DDBJ databases">
        <title>Genome sequence of Shewanella metallivivens ER-Te-42B-Light, sp. nov., enriched from sulfide tube worms (Riftia pachyptila) isolated from Explorer Ridge in the Pacific Ocean.</title>
        <authorList>
            <person name="Maltman C."/>
            <person name="Kuzyk S.B."/>
            <person name="Kyndt J.A."/>
            <person name="Yurkov V."/>
        </authorList>
    </citation>
    <scope>NUCLEOTIDE SEQUENCE [LARGE SCALE GENOMIC DNA]</scope>
    <source>
        <strain evidence="7 8">ER-Te-42B-Light</strain>
    </source>
</reference>
<dbReference type="EMBL" id="JAQQPZ010000001">
    <property type="protein sequence ID" value="MDD8058010.1"/>
    <property type="molecule type" value="Genomic_DNA"/>
</dbReference>
<evidence type="ECO:0000256" key="1">
    <source>
        <dbReference type="ARBA" id="ARBA00001946"/>
    </source>
</evidence>
<dbReference type="InterPro" id="IPR013785">
    <property type="entry name" value="Aldolase_TIM"/>
</dbReference>
<dbReference type="InterPro" id="IPR036206">
    <property type="entry name" value="ThiamineP_synth_sf"/>
</dbReference>
<organism evidence="7 8">
    <name type="scientific">Shewanella metallivivens</name>
    <dbReference type="NCBI Taxonomy" id="2872342"/>
    <lineage>
        <taxon>Bacteria</taxon>
        <taxon>Pseudomonadati</taxon>
        <taxon>Pseudomonadota</taxon>
        <taxon>Gammaproteobacteria</taxon>
        <taxon>Alteromonadales</taxon>
        <taxon>Shewanellaceae</taxon>
        <taxon>Shewanella</taxon>
    </lineage>
</organism>
<evidence type="ECO:0000259" key="5">
    <source>
        <dbReference type="Pfam" id="PF02581"/>
    </source>
</evidence>
<name>A0ABT5THC8_9GAMM</name>
<dbReference type="Proteomes" id="UP001213691">
    <property type="component" value="Unassembled WGS sequence"/>
</dbReference>
<evidence type="ECO:0000313" key="8">
    <source>
        <dbReference type="Proteomes" id="UP001213691"/>
    </source>
</evidence>
<comment type="caution">
    <text evidence="7">The sequence shown here is derived from an EMBL/GenBank/DDBJ whole genome shotgun (WGS) entry which is preliminary data.</text>
</comment>
<dbReference type="SUPFAM" id="SSF51391">
    <property type="entry name" value="Thiamin phosphate synthase"/>
    <property type="match status" value="1"/>
</dbReference>
<dbReference type="NCBIfam" id="NF002904">
    <property type="entry name" value="PRK03512.1"/>
    <property type="match status" value="1"/>
</dbReference>
<dbReference type="GO" id="GO:0004789">
    <property type="term" value="F:thiamine-phosphate diphosphorylase activity"/>
    <property type="evidence" value="ECO:0007669"/>
    <property type="project" value="UniProtKB-EC"/>
</dbReference>
<comment type="cofactor">
    <cofactor evidence="1">
        <name>Mg(2+)</name>
        <dbReference type="ChEBI" id="CHEBI:18420"/>
    </cofactor>
</comment>
<dbReference type="InterPro" id="IPR029056">
    <property type="entry name" value="Ribokinase-like"/>
</dbReference>
<accession>A0ABT5THC8</accession>
<dbReference type="RefSeq" id="WP_238103587.1">
    <property type="nucleotide sequence ID" value="NZ_JAQQPZ010000001.1"/>
</dbReference>
<evidence type="ECO:0000256" key="4">
    <source>
        <dbReference type="ARBA" id="ARBA00023268"/>
    </source>
</evidence>
<evidence type="ECO:0000313" key="7">
    <source>
        <dbReference type="EMBL" id="MDD8058010.1"/>
    </source>
</evidence>
<dbReference type="PANTHER" id="PTHR20858">
    <property type="entry name" value="PHOSPHOMETHYLPYRIMIDINE KINASE"/>
    <property type="match status" value="1"/>
</dbReference>
<keyword evidence="8" id="KW-1185">Reference proteome</keyword>
<comment type="pathway">
    <text evidence="2">Cofactor biosynthesis; thiamine diphosphate biosynthesis.</text>
</comment>
<gene>
    <name evidence="7" type="primary">thiE</name>
    <name evidence="7" type="ORF">PQR79_02510</name>
</gene>
<evidence type="ECO:0000256" key="3">
    <source>
        <dbReference type="ARBA" id="ARBA00012135"/>
    </source>
</evidence>
<evidence type="ECO:0000259" key="6">
    <source>
        <dbReference type="Pfam" id="PF08543"/>
    </source>
</evidence>
<keyword evidence="4" id="KW-0511">Multifunctional enzyme</keyword>
<evidence type="ECO:0000256" key="2">
    <source>
        <dbReference type="ARBA" id="ARBA00004948"/>
    </source>
</evidence>
<dbReference type="CDD" id="cd00564">
    <property type="entry name" value="TMP_TenI"/>
    <property type="match status" value="1"/>
</dbReference>
<protein>
    <recommendedName>
        <fullName evidence="3">hydroxymethylpyrimidine kinase</fullName>
        <ecNumber evidence="3">2.7.1.49</ecNumber>
    </recommendedName>
</protein>
<dbReference type="InterPro" id="IPR004399">
    <property type="entry name" value="HMP/HMP-P_kinase_dom"/>
</dbReference>
<dbReference type="InterPro" id="IPR013749">
    <property type="entry name" value="PM/HMP-P_kinase-1"/>
</dbReference>